<dbReference type="SUPFAM" id="SSF55144">
    <property type="entry name" value="LigT-like"/>
    <property type="match status" value="1"/>
</dbReference>
<comment type="caution">
    <text evidence="1">The sequence shown here is derived from an EMBL/GenBank/DDBJ whole genome shotgun (WGS) entry which is preliminary data.</text>
</comment>
<gene>
    <name evidence="1" type="ORF">G6045_24980</name>
</gene>
<evidence type="ECO:0000313" key="2">
    <source>
        <dbReference type="Proteomes" id="UP000481109"/>
    </source>
</evidence>
<dbReference type="Gene3D" id="3.90.1140.10">
    <property type="entry name" value="Cyclic phosphodiesterase"/>
    <property type="match status" value="1"/>
</dbReference>
<organism evidence="1 2">
    <name type="scientific">Streptomyces mesophilus</name>
    <dbReference type="NCBI Taxonomy" id="1775132"/>
    <lineage>
        <taxon>Bacteria</taxon>
        <taxon>Bacillati</taxon>
        <taxon>Actinomycetota</taxon>
        <taxon>Actinomycetes</taxon>
        <taxon>Kitasatosporales</taxon>
        <taxon>Streptomycetaceae</taxon>
        <taxon>Streptomyces</taxon>
    </lineage>
</organism>
<dbReference type="Pfam" id="PF13563">
    <property type="entry name" value="2_5_RNA_ligase2"/>
    <property type="match status" value="1"/>
</dbReference>
<evidence type="ECO:0000313" key="1">
    <source>
        <dbReference type="EMBL" id="NGO78887.1"/>
    </source>
</evidence>
<dbReference type="AlphaFoldDB" id="A0A6G4XPZ4"/>
<reference evidence="1 2" key="1">
    <citation type="submission" date="2020-02" db="EMBL/GenBank/DDBJ databases">
        <title>Whole-genome analyses of novel actinobacteria.</title>
        <authorList>
            <person name="Sahin N."/>
            <person name="Tokatli A."/>
        </authorList>
    </citation>
    <scope>NUCLEOTIDE SEQUENCE [LARGE SCALE GENOMIC DNA]</scope>
    <source>
        <strain evidence="1 2">YC504</strain>
    </source>
</reference>
<proteinExistence type="predicted"/>
<accession>A0A6G4XPZ4</accession>
<name>A0A6G4XPZ4_9ACTN</name>
<protein>
    <submittedName>
        <fullName evidence="1">2'-5' RNA ligase family protein</fullName>
    </submittedName>
</protein>
<dbReference type="InterPro" id="IPR009097">
    <property type="entry name" value="Cyclic_Pdiesterase"/>
</dbReference>
<dbReference type="EMBL" id="JAAKZW010000122">
    <property type="protein sequence ID" value="NGO78887.1"/>
    <property type="molecule type" value="Genomic_DNA"/>
</dbReference>
<keyword evidence="1" id="KW-0436">Ligase</keyword>
<dbReference type="GO" id="GO:0016874">
    <property type="term" value="F:ligase activity"/>
    <property type="evidence" value="ECO:0007669"/>
    <property type="project" value="UniProtKB-KW"/>
</dbReference>
<keyword evidence="2" id="KW-1185">Reference proteome</keyword>
<sequence length="184" mass="20185">MRGRTVGSGWAHALGETALTILLPDADPLIREDFPAHVSVLFPFLHRDRIDPSVRRRLGELMRTHEPFGLTFSEFGRYPGVLYLDPWPADPVRALTKSVVEAWPECAPYRGIFGEDGLQPHLTLANSLGPEAAPAVYDALEAALAPLLPLTVTVRHVTLVTWDGTAWRDTERFALGTGSPVQGP</sequence>
<dbReference type="Proteomes" id="UP000481109">
    <property type="component" value="Unassembled WGS sequence"/>
</dbReference>